<sequence>MSAVSGPHRPSRRAILRSAGALAALGPLAACGNNNGRGGSSSGGGKSISQWYHQYGEKGTQQAAQKFAKAYKKADVSIQWVAGDYGSKLSAGLLSSSGPDVFEDQPNIQMVKAKQAVPLDDIVGPVKGDYLPADIASHTIDGKIYGVRMIDDPQFFYYRKSLFAKAGVQVPTTLDELIAAAAKLTNGKMKGVFLGNDLHGIAAPLVWSAGADTLTADHKPAYHTDAVVGGLKSLRTLWTSGHLLTGAPTDYTDPGSFLNELCAIQFCGMWAMPAILAKFPGDVGVFPFPKVGDAGKLSVYNGGWSAFVSSKAKDVDAAKAFVKWLWIDQTAYQKEWALNYGFHIPPRASIRSQATKLQSGVAADGVKLFNTYGHFDNPAFTPAMATALQAVLADSVRSGGDPGKALDKCDTTVNGQLKQLFG</sequence>
<dbReference type="Gene3D" id="3.40.190.10">
    <property type="entry name" value="Periplasmic binding protein-like II"/>
    <property type="match status" value="1"/>
</dbReference>
<keyword evidence="1" id="KW-0732">Signal</keyword>
<proteinExistence type="predicted"/>
<dbReference type="OrthoDB" id="9780991at2"/>
<dbReference type="InterPro" id="IPR050490">
    <property type="entry name" value="Bact_solute-bd_prot1"/>
</dbReference>
<dbReference type="RefSeq" id="WP_071658538.1">
    <property type="nucleotide sequence ID" value="NZ_MLCF01000146.1"/>
</dbReference>
<dbReference type="InterPro" id="IPR006311">
    <property type="entry name" value="TAT_signal"/>
</dbReference>
<dbReference type="PANTHER" id="PTHR43649:SF30">
    <property type="entry name" value="ABC TRANSPORTER SUBSTRATE-BINDING PROTEIN"/>
    <property type="match status" value="1"/>
</dbReference>
<dbReference type="Proteomes" id="UP000243342">
    <property type="component" value="Unassembled WGS sequence"/>
</dbReference>
<name>A0A1J7BA07_9ACTN</name>
<dbReference type="STRING" id="1428644.BIV57_21230"/>
<dbReference type="PROSITE" id="PS51318">
    <property type="entry name" value="TAT"/>
    <property type="match status" value="1"/>
</dbReference>
<evidence type="ECO:0000313" key="3">
    <source>
        <dbReference type="Proteomes" id="UP000243342"/>
    </source>
</evidence>
<dbReference type="PANTHER" id="PTHR43649">
    <property type="entry name" value="ARABINOSE-BINDING PROTEIN-RELATED"/>
    <property type="match status" value="1"/>
</dbReference>
<evidence type="ECO:0000313" key="2">
    <source>
        <dbReference type="EMBL" id="OIV35519.1"/>
    </source>
</evidence>
<dbReference type="InterPro" id="IPR006059">
    <property type="entry name" value="SBP"/>
</dbReference>
<comment type="caution">
    <text evidence="2">The sequence shown here is derived from an EMBL/GenBank/DDBJ whole genome shotgun (WGS) entry which is preliminary data.</text>
</comment>
<dbReference type="AlphaFoldDB" id="A0A1J7BA07"/>
<organism evidence="2 3">
    <name type="scientific">Mangrovactinospora gilvigrisea</name>
    <dbReference type="NCBI Taxonomy" id="1428644"/>
    <lineage>
        <taxon>Bacteria</taxon>
        <taxon>Bacillati</taxon>
        <taxon>Actinomycetota</taxon>
        <taxon>Actinomycetes</taxon>
        <taxon>Kitasatosporales</taxon>
        <taxon>Streptomycetaceae</taxon>
        <taxon>Mangrovactinospora</taxon>
    </lineage>
</organism>
<dbReference type="EMBL" id="MLCF01000146">
    <property type="protein sequence ID" value="OIV35519.1"/>
    <property type="molecule type" value="Genomic_DNA"/>
</dbReference>
<feature type="signal peptide" evidence="1">
    <location>
        <begin position="1"/>
        <end position="29"/>
    </location>
</feature>
<evidence type="ECO:0000256" key="1">
    <source>
        <dbReference type="SAM" id="SignalP"/>
    </source>
</evidence>
<feature type="chain" id="PRO_5039726365" evidence="1">
    <location>
        <begin position="30"/>
        <end position="422"/>
    </location>
</feature>
<protein>
    <submittedName>
        <fullName evidence="2">Sugar ABC transporter substrate-binding protein</fullName>
    </submittedName>
</protein>
<dbReference type="SUPFAM" id="SSF53850">
    <property type="entry name" value="Periplasmic binding protein-like II"/>
    <property type="match status" value="1"/>
</dbReference>
<keyword evidence="3" id="KW-1185">Reference proteome</keyword>
<gene>
    <name evidence="2" type="ORF">BIV57_21230</name>
</gene>
<dbReference type="Pfam" id="PF01547">
    <property type="entry name" value="SBP_bac_1"/>
    <property type="match status" value="1"/>
</dbReference>
<reference evidence="2 3" key="1">
    <citation type="submission" date="2016-10" db="EMBL/GenBank/DDBJ databases">
        <title>Genome sequence of Streptomyces gilvigriseus MUSC 26.</title>
        <authorList>
            <person name="Lee L.-H."/>
            <person name="Ser H.-L."/>
        </authorList>
    </citation>
    <scope>NUCLEOTIDE SEQUENCE [LARGE SCALE GENOMIC DNA]</scope>
    <source>
        <strain evidence="2 3">MUSC 26</strain>
    </source>
</reference>
<accession>A0A1J7BA07</accession>